<dbReference type="Gene3D" id="1.10.600.10">
    <property type="entry name" value="Farnesyl Diphosphate Synthase"/>
    <property type="match status" value="1"/>
</dbReference>
<comment type="pathway">
    <text evidence="1">Carotenoid biosynthesis; phytoene biosynthesis.</text>
</comment>
<dbReference type="GO" id="GO:0004311">
    <property type="term" value="F:geranylgeranyl diphosphate synthase activity"/>
    <property type="evidence" value="ECO:0007669"/>
    <property type="project" value="InterPro"/>
</dbReference>
<dbReference type="InterPro" id="IPR044843">
    <property type="entry name" value="Trans_IPPS_bact-type"/>
</dbReference>
<dbReference type="SFLD" id="SFLDS00005">
    <property type="entry name" value="Isoprenoid_Synthase_Type_I"/>
    <property type="match status" value="1"/>
</dbReference>
<proteinExistence type="predicted"/>
<evidence type="ECO:0000313" key="4">
    <source>
        <dbReference type="EMBL" id="NYD69544.1"/>
    </source>
</evidence>
<dbReference type="UniPathway" id="UPA00799"/>
<gene>
    <name evidence="4" type="ORF">BJ984_000702</name>
</gene>
<dbReference type="SFLD" id="SFLDG01018">
    <property type="entry name" value="Squalene/Phytoene_Synthase_Lik"/>
    <property type="match status" value="1"/>
</dbReference>
<accession>A0A852SIE6</accession>
<organism evidence="4 5">
    <name type="scientific">Herbiconiux flava</name>
    <dbReference type="NCBI Taxonomy" id="881268"/>
    <lineage>
        <taxon>Bacteria</taxon>
        <taxon>Bacillati</taxon>
        <taxon>Actinomycetota</taxon>
        <taxon>Actinomycetes</taxon>
        <taxon>Micrococcales</taxon>
        <taxon>Microbacteriaceae</taxon>
        <taxon>Herbiconiux</taxon>
    </lineage>
</organism>
<sequence>MTGPSLYDQVAMETASVVIRRYSTSFGLASRLLAPAVRQDIENIYALVRLADEVVDGVAASAELSTVEITERLDALERETCSALLCGYSTNLVVHAFVLTARRTGFGDELTTPFFRSMRADISASRHTPESFADYVYGSAEVVGLMCLAAFLRGERVTPAEHAVLVDGGRHLGAAFQKINFLRDLAADFGALGRSYFPGIDVTTFTEAEKIRIIADIDDDLRIARASLPGLPTSSRRAVALAQSLFEELTDRLRATPAAVLATSRIRVPNPVKARLALAAAVGRLPRERNTTTTAPAATEGDTTT</sequence>
<feature type="compositionally biased region" description="Polar residues" evidence="3">
    <location>
        <begin position="291"/>
        <end position="305"/>
    </location>
</feature>
<name>A0A852SIE6_9MICO</name>
<dbReference type="SFLD" id="SFLDG01212">
    <property type="entry name" value="Phytoene_synthase_like"/>
    <property type="match status" value="1"/>
</dbReference>
<protein>
    <submittedName>
        <fullName evidence="4">Phytoene/squalene synthetase</fullName>
    </submittedName>
</protein>
<evidence type="ECO:0000256" key="1">
    <source>
        <dbReference type="ARBA" id="ARBA00004684"/>
    </source>
</evidence>
<dbReference type="PANTHER" id="PTHR31480">
    <property type="entry name" value="BIFUNCTIONAL LYCOPENE CYCLASE/PHYTOENE SYNTHASE"/>
    <property type="match status" value="1"/>
</dbReference>
<evidence type="ECO:0000256" key="3">
    <source>
        <dbReference type="SAM" id="MobiDB-lite"/>
    </source>
</evidence>
<evidence type="ECO:0000313" key="5">
    <source>
        <dbReference type="Proteomes" id="UP000549913"/>
    </source>
</evidence>
<dbReference type="Pfam" id="PF00494">
    <property type="entry name" value="SQS_PSY"/>
    <property type="match status" value="1"/>
</dbReference>
<dbReference type="EMBL" id="JACCBM010000001">
    <property type="protein sequence ID" value="NYD69544.1"/>
    <property type="molecule type" value="Genomic_DNA"/>
</dbReference>
<evidence type="ECO:0000256" key="2">
    <source>
        <dbReference type="ARBA" id="ARBA00022679"/>
    </source>
</evidence>
<keyword evidence="5" id="KW-1185">Reference proteome</keyword>
<dbReference type="PROSITE" id="PS01045">
    <property type="entry name" value="SQUALEN_PHYTOEN_SYN_2"/>
    <property type="match status" value="1"/>
</dbReference>
<dbReference type="AlphaFoldDB" id="A0A852SIE6"/>
<dbReference type="InterPro" id="IPR002060">
    <property type="entry name" value="Squ/phyt_synthse"/>
</dbReference>
<dbReference type="InterPro" id="IPR008949">
    <property type="entry name" value="Isoprenoid_synthase_dom_sf"/>
</dbReference>
<dbReference type="GO" id="GO:0008299">
    <property type="term" value="P:isoprenoid biosynthetic process"/>
    <property type="evidence" value="ECO:0007669"/>
    <property type="project" value="UniProtKB-ARBA"/>
</dbReference>
<keyword evidence="2" id="KW-0808">Transferase</keyword>
<dbReference type="Proteomes" id="UP000549913">
    <property type="component" value="Unassembled WGS sequence"/>
</dbReference>
<feature type="region of interest" description="Disordered" evidence="3">
    <location>
        <begin position="285"/>
        <end position="305"/>
    </location>
</feature>
<reference evidence="4 5" key="1">
    <citation type="submission" date="2020-07" db="EMBL/GenBank/DDBJ databases">
        <title>Sequencing the genomes of 1000 actinobacteria strains.</title>
        <authorList>
            <person name="Klenk H.-P."/>
        </authorList>
    </citation>
    <scope>NUCLEOTIDE SEQUENCE [LARGE SCALE GENOMIC DNA]</scope>
    <source>
        <strain evidence="4 5">DSM 26474</strain>
    </source>
</reference>
<comment type="caution">
    <text evidence="4">The sequence shown here is derived from an EMBL/GenBank/DDBJ whole genome shotgun (WGS) entry which is preliminary data.</text>
</comment>
<dbReference type="SUPFAM" id="SSF48576">
    <property type="entry name" value="Terpenoid synthases"/>
    <property type="match status" value="1"/>
</dbReference>
<dbReference type="RefSeq" id="WP_179546859.1">
    <property type="nucleotide sequence ID" value="NZ_BSEW01000001.1"/>
</dbReference>
<dbReference type="InterPro" id="IPR019845">
    <property type="entry name" value="Squalene/phytoene_synthase_CS"/>
</dbReference>